<reference evidence="2 3" key="1">
    <citation type="journal article" date="2015" name="Proc. Natl. Acad. Sci. U.S.A.">
        <title>The resurrection genome of Boea hygrometrica: A blueprint for survival of dehydration.</title>
        <authorList>
            <person name="Xiao L."/>
            <person name="Yang G."/>
            <person name="Zhang L."/>
            <person name="Yang X."/>
            <person name="Zhao S."/>
            <person name="Ji Z."/>
            <person name="Zhou Q."/>
            <person name="Hu M."/>
            <person name="Wang Y."/>
            <person name="Chen M."/>
            <person name="Xu Y."/>
            <person name="Jin H."/>
            <person name="Xiao X."/>
            <person name="Hu G."/>
            <person name="Bao F."/>
            <person name="Hu Y."/>
            <person name="Wan P."/>
            <person name="Li L."/>
            <person name="Deng X."/>
            <person name="Kuang T."/>
            <person name="Xiang C."/>
            <person name="Zhu J.K."/>
            <person name="Oliver M.J."/>
            <person name="He Y."/>
        </authorList>
    </citation>
    <scope>NUCLEOTIDE SEQUENCE [LARGE SCALE GENOMIC DNA]</scope>
    <source>
        <strain evidence="3">cv. XS01</strain>
    </source>
</reference>
<sequence length="78" mass="8565">MKAYEFELETRSEAGPSTSQPTKSLAATTSEQCSPSKSTEQISNDAMSLFINKPGHFAADCKKPNKDDRSKMKFSSDI</sequence>
<proteinExistence type="predicted"/>
<accession>A0A2Z6ZZF9</accession>
<feature type="region of interest" description="Disordered" evidence="1">
    <location>
        <begin position="56"/>
        <end position="78"/>
    </location>
</feature>
<evidence type="ECO:0000313" key="2">
    <source>
        <dbReference type="EMBL" id="KZT76203.1"/>
    </source>
</evidence>
<feature type="compositionally biased region" description="Polar residues" evidence="1">
    <location>
        <begin position="15"/>
        <end position="42"/>
    </location>
</feature>
<feature type="region of interest" description="Disordered" evidence="1">
    <location>
        <begin position="1"/>
        <end position="42"/>
    </location>
</feature>
<feature type="compositionally biased region" description="Basic and acidic residues" evidence="1">
    <location>
        <begin position="59"/>
        <end position="78"/>
    </location>
</feature>
<gene>
    <name evidence="2" type="ORF">F511_46772</name>
</gene>
<feature type="compositionally biased region" description="Basic and acidic residues" evidence="1">
    <location>
        <begin position="1"/>
        <end position="12"/>
    </location>
</feature>
<dbReference type="EMBL" id="KV142915">
    <property type="protein sequence ID" value="KZT76203.1"/>
    <property type="molecule type" value="Genomic_DNA"/>
</dbReference>
<organism evidence="2 3">
    <name type="scientific">Dorcoceras hygrometricum</name>
    <dbReference type="NCBI Taxonomy" id="472368"/>
    <lineage>
        <taxon>Eukaryota</taxon>
        <taxon>Viridiplantae</taxon>
        <taxon>Streptophyta</taxon>
        <taxon>Embryophyta</taxon>
        <taxon>Tracheophyta</taxon>
        <taxon>Spermatophyta</taxon>
        <taxon>Magnoliopsida</taxon>
        <taxon>eudicotyledons</taxon>
        <taxon>Gunneridae</taxon>
        <taxon>Pentapetalae</taxon>
        <taxon>asterids</taxon>
        <taxon>lamiids</taxon>
        <taxon>Lamiales</taxon>
        <taxon>Gesneriaceae</taxon>
        <taxon>Didymocarpoideae</taxon>
        <taxon>Trichosporeae</taxon>
        <taxon>Loxocarpinae</taxon>
        <taxon>Dorcoceras</taxon>
    </lineage>
</organism>
<dbReference type="Proteomes" id="UP000250235">
    <property type="component" value="Unassembled WGS sequence"/>
</dbReference>
<evidence type="ECO:0000256" key="1">
    <source>
        <dbReference type="SAM" id="MobiDB-lite"/>
    </source>
</evidence>
<name>A0A2Z6ZZF9_9LAMI</name>
<evidence type="ECO:0000313" key="3">
    <source>
        <dbReference type="Proteomes" id="UP000250235"/>
    </source>
</evidence>
<keyword evidence="3" id="KW-1185">Reference proteome</keyword>
<dbReference type="AlphaFoldDB" id="A0A2Z6ZZF9"/>
<protein>
    <submittedName>
        <fullName evidence="2">Zinc finger CCHC domain-containing protein 7-like</fullName>
    </submittedName>
</protein>
<dbReference type="OrthoDB" id="913420at2759"/>